<evidence type="ECO:0000256" key="1">
    <source>
        <dbReference type="SAM" id="MobiDB-lite"/>
    </source>
</evidence>
<sequence length="81" mass="9033">MHEAPPPPGRSRRGRPRTRRRADLYPDSSRTSARALTASSRAATTSGAETVRWRALLLGRRRFDTSRTAELARKDLEAATT</sequence>
<keyword evidence="3" id="KW-1185">Reference proteome</keyword>
<dbReference type="EMBL" id="ML211155">
    <property type="protein sequence ID" value="TFK87395.1"/>
    <property type="molecule type" value="Genomic_DNA"/>
</dbReference>
<name>A0A5C3PCC9_9APHY</name>
<proteinExistence type="predicted"/>
<reference evidence="2 3" key="1">
    <citation type="journal article" date="2019" name="Nat. Ecol. Evol.">
        <title>Megaphylogeny resolves global patterns of mushroom evolution.</title>
        <authorList>
            <person name="Varga T."/>
            <person name="Krizsan K."/>
            <person name="Foldi C."/>
            <person name="Dima B."/>
            <person name="Sanchez-Garcia M."/>
            <person name="Sanchez-Ramirez S."/>
            <person name="Szollosi G.J."/>
            <person name="Szarkandi J.G."/>
            <person name="Papp V."/>
            <person name="Albert L."/>
            <person name="Andreopoulos W."/>
            <person name="Angelini C."/>
            <person name="Antonin V."/>
            <person name="Barry K.W."/>
            <person name="Bougher N.L."/>
            <person name="Buchanan P."/>
            <person name="Buyck B."/>
            <person name="Bense V."/>
            <person name="Catcheside P."/>
            <person name="Chovatia M."/>
            <person name="Cooper J."/>
            <person name="Damon W."/>
            <person name="Desjardin D."/>
            <person name="Finy P."/>
            <person name="Geml J."/>
            <person name="Haridas S."/>
            <person name="Hughes K."/>
            <person name="Justo A."/>
            <person name="Karasinski D."/>
            <person name="Kautmanova I."/>
            <person name="Kiss B."/>
            <person name="Kocsube S."/>
            <person name="Kotiranta H."/>
            <person name="LaButti K.M."/>
            <person name="Lechner B.E."/>
            <person name="Liimatainen K."/>
            <person name="Lipzen A."/>
            <person name="Lukacs Z."/>
            <person name="Mihaltcheva S."/>
            <person name="Morgado L.N."/>
            <person name="Niskanen T."/>
            <person name="Noordeloos M.E."/>
            <person name="Ohm R.A."/>
            <person name="Ortiz-Santana B."/>
            <person name="Ovrebo C."/>
            <person name="Racz N."/>
            <person name="Riley R."/>
            <person name="Savchenko A."/>
            <person name="Shiryaev A."/>
            <person name="Soop K."/>
            <person name="Spirin V."/>
            <person name="Szebenyi C."/>
            <person name="Tomsovsky M."/>
            <person name="Tulloss R.E."/>
            <person name="Uehling J."/>
            <person name="Grigoriev I.V."/>
            <person name="Vagvolgyi C."/>
            <person name="Papp T."/>
            <person name="Martin F.M."/>
            <person name="Miettinen O."/>
            <person name="Hibbett D.S."/>
            <person name="Nagy L.G."/>
        </authorList>
    </citation>
    <scope>NUCLEOTIDE SEQUENCE [LARGE SCALE GENOMIC DNA]</scope>
    <source>
        <strain evidence="2 3">HHB13444</strain>
    </source>
</reference>
<protein>
    <submittedName>
        <fullName evidence="2">Uncharacterized protein</fullName>
    </submittedName>
</protein>
<feature type="region of interest" description="Disordered" evidence="1">
    <location>
        <begin position="1"/>
        <end position="48"/>
    </location>
</feature>
<gene>
    <name evidence="2" type="ORF">K466DRAFT_112992</name>
</gene>
<feature type="compositionally biased region" description="Low complexity" evidence="1">
    <location>
        <begin position="28"/>
        <end position="48"/>
    </location>
</feature>
<accession>A0A5C3PCC9</accession>
<dbReference type="InParanoid" id="A0A5C3PCC9"/>
<evidence type="ECO:0000313" key="3">
    <source>
        <dbReference type="Proteomes" id="UP000308197"/>
    </source>
</evidence>
<dbReference type="Proteomes" id="UP000308197">
    <property type="component" value="Unassembled WGS sequence"/>
</dbReference>
<dbReference type="AlphaFoldDB" id="A0A5C3PCC9"/>
<organism evidence="2 3">
    <name type="scientific">Polyporus arcularius HHB13444</name>
    <dbReference type="NCBI Taxonomy" id="1314778"/>
    <lineage>
        <taxon>Eukaryota</taxon>
        <taxon>Fungi</taxon>
        <taxon>Dikarya</taxon>
        <taxon>Basidiomycota</taxon>
        <taxon>Agaricomycotina</taxon>
        <taxon>Agaricomycetes</taxon>
        <taxon>Polyporales</taxon>
        <taxon>Polyporaceae</taxon>
        <taxon>Polyporus</taxon>
    </lineage>
</organism>
<feature type="compositionally biased region" description="Basic residues" evidence="1">
    <location>
        <begin position="10"/>
        <end position="20"/>
    </location>
</feature>
<evidence type="ECO:0000313" key="2">
    <source>
        <dbReference type="EMBL" id="TFK87395.1"/>
    </source>
</evidence>